<dbReference type="InterPro" id="IPR013154">
    <property type="entry name" value="ADH-like_N"/>
</dbReference>
<dbReference type="SUPFAM" id="SSF50129">
    <property type="entry name" value="GroES-like"/>
    <property type="match status" value="1"/>
</dbReference>
<keyword evidence="5" id="KW-1185">Reference proteome</keyword>
<reference evidence="5" key="1">
    <citation type="submission" date="2021-01" db="EMBL/GenBank/DDBJ databases">
        <title>Draft genomes of Rhodovulum sulfidophilum.</title>
        <authorList>
            <person name="Guzman M.S."/>
        </authorList>
    </citation>
    <scope>NUCLEOTIDE SEQUENCE [LARGE SCALE GENOMIC DNA]</scope>
    <source>
        <strain evidence="5">AB19</strain>
    </source>
</reference>
<evidence type="ECO:0000259" key="3">
    <source>
        <dbReference type="Pfam" id="PF08240"/>
    </source>
</evidence>
<dbReference type="Gene3D" id="3.90.180.10">
    <property type="entry name" value="Medium-chain alcohol dehydrogenases, catalytic domain"/>
    <property type="match status" value="1"/>
</dbReference>
<dbReference type="PANTHER" id="PTHR48106">
    <property type="entry name" value="QUINONE OXIDOREDUCTASE PIG3-RELATED"/>
    <property type="match status" value="1"/>
</dbReference>
<evidence type="ECO:0000256" key="1">
    <source>
        <dbReference type="ARBA" id="ARBA00022857"/>
    </source>
</evidence>
<dbReference type="InterPro" id="IPR036291">
    <property type="entry name" value="NAD(P)-bd_dom_sf"/>
</dbReference>
<dbReference type="Pfam" id="PF08240">
    <property type="entry name" value="ADH_N"/>
    <property type="match status" value="1"/>
</dbReference>
<protein>
    <submittedName>
        <fullName evidence="4">Alcohol dehydrogenase</fullName>
    </submittedName>
</protein>
<evidence type="ECO:0000313" key="5">
    <source>
        <dbReference type="Proteomes" id="UP000635853"/>
    </source>
</evidence>
<dbReference type="Gene3D" id="3.40.50.720">
    <property type="entry name" value="NAD(P)-binding Rossmann-like Domain"/>
    <property type="match status" value="1"/>
</dbReference>
<proteinExistence type="predicted"/>
<organism evidence="4 5">
    <name type="scientific">Rhodovulum visakhapatnamense</name>
    <dbReference type="NCBI Taxonomy" id="364297"/>
    <lineage>
        <taxon>Bacteria</taxon>
        <taxon>Pseudomonadati</taxon>
        <taxon>Pseudomonadota</taxon>
        <taxon>Alphaproteobacteria</taxon>
        <taxon>Rhodobacterales</taxon>
        <taxon>Paracoccaceae</taxon>
        <taxon>Rhodovulum</taxon>
    </lineage>
</organism>
<accession>A0ABS1RKD2</accession>
<keyword evidence="1" id="KW-0521">NADP</keyword>
<evidence type="ECO:0000256" key="2">
    <source>
        <dbReference type="ARBA" id="ARBA00023002"/>
    </source>
</evidence>
<name>A0ABS1RKD2_9RHOB</name>
<dbReference type="InterPro" id="IPR011032">
    <property type="entry name" value="GroES-like_sf"/>
</dbReference>
<keyword evidence="2" id="KW-0560">Oxidoreductase</keyword>
<dbReference type="EMBL" id="JAESIL010000111">
    <property type="protein sequence ID" value="MBL3580118.1"/>
    <property type="molecule type" value="Genomic_DNA"/>
</dbReference>
<dbReference type="Proteomes" id="UP000635853">
    <property type="component" value="Unassembled WGS sequence"/>
</dbReference>
<dbReference type="PANTHER" id="PTHR48106:SF18">
    <property type="entry name" value="QUINONE OXIDOREDUCTASE PIG3"/>
    <property type="match status" value="1"/>
</dbReference>
<sequence>MRVEVTHVPVNPSDLIPITGAYAHRVVLPAVAGYEGVGRVVEAPAEFSHMLGRRVLPLRGEGTWQTHVDCPATCAVQVPEAISDLMAARAYINPLAAATMLRRWPVRDKTVLLCGAGSGCAEYLGRWAIRQGARHVVGIYRSESRTDRLRQIGIEPVSTVDSVAISRASTWADIAFDALGGDIASGVLGRMRRGADFVAYGLLTGSPVMVGAGTKASYHRFHLRDHLPSPVGPGMRDAFADIWSMLAETPPPDPRVFPARDWPKALAEAERPGGRKPILDMSGLA</sequence>
<feature type="domain" description="Alcohol dehydrogenase-like N-terminal" evidence="3">
    <location>
        <begin position="2"/>
        <end position="79"/>
    </location>
</feature>
<gene>
    <name evidence="4" type="ORF">JMJ92_18480</name>
</gene>
<dbReference type="SUPFAM" id="SSF51735">
    <property type="entry name" value="NAD(P)-binding Rossmann-fold domains"/>
    <property type="match status" value="1"/>
</dbReference>
<comment type="caution">
    <text evidence="4">The sequence shown here is derived from an EMBL/GenBank/DDBJ whole genome shotgun (WGS) entry which is preliminary data.</text>
</comment>
<evidence type="ECO:0000313" key="4">
    <source>
        <dbReference type="EMBL" id="MBL3580118.1"/>
    </source>
</evidence>